<reference evidence="5" key="2">
    <citation type="submission" date="2016-03" db="EMBL/GenBank/DDBJ databases">
        <title>Streptococcus antelopensis sp. nov., isolated from the feces of the Tibetan antelope (Pantholops hodgsonii) in Hoh Xil National Nature Reserve, Qinghai, China.</title>
        <authorList>
            <person name="Bai X."/>
        </authorList>
    </citation>
    <scope>NUCLEOTIDE SEQUENCE [LARGE SCALE GENOMIC DNA]</scope>
    <source>
        <strain evidence="5">TA 26</strain>
    </source>
</reference>
<keyword evidence="2" id="KW-0808">Transferase</keyword>
<dbReference type="Gene3D" id="3.90.550.10">
    <property type="entry name" value="Spore Coat Polysaccharide Biosynthesis Protein SpsA, Chain A"/>
    <property type="match status" value="1"/>
</dbReference>
<dbReference type="GO" id="GO:0016757">
    <property type="term" value="F:glycosyltransferase activity"/>
    <property type="evidence" value="ECO:0007669"/>
    <property type="project" value="UniProtKB-KW"/>
</dbReference>
<dbReference type="STRING" id="1811193.A0O21_05180"/>
<keyword evidence="5" id="KW-1185">Reference proteome</keyword>
<dbReference type="EMBL" id="CP014699">
    <property type="protein sequence ID" value="AND79461.1"/>
    <property type="molecule type" value="Genomic_DNA"/>
</dbReference>
<dbReference type="Pfam" id="PF00535">
    <property type="entry name" value="Glycos_transf_2"/>
    <property type="match status" value="1"/>
</dbReference>
<protein>
    <submittedName>
        <fullName evidence="4">Exopolysaccharide biosynthesis protein</fullName>
    </submittedName>
</protein>
<sequence>MNHKISVIVPVYNVEEYLKRCLDSLVNQTYEHLEIIIVNDGSQDHSLAIAESFARKDKRISIINQENAGLSAARNTALRHITGDYVAFLDSDDWLEKDAYAYMLQLLMEKDADICVGAIRRTAQKSSQSQDAPPKEILLTQEAYAKKYFKINSQSIEYYVWNKLYKRQVVEGVVFPEGLYAEDVPATFRYILNAQKIVVSDKIIYNYFINNHGLTAAFTAKKFDVLQAWDMVVEAANHSGHADYVTWAELNRQRADFALLTELSLSPRFDVLKNEFEQEIKLLSQRLRQNKSNLLSAPLPISRKLLIRLYSWNYTFFAHFVNLCVKLKEHLKKFYKVLQIIR</sequence>
<organism evidence="4 5">
    <name type="scientific">Streptococcus pantholopis</name>
    <dbReference type="NCBI Taxonomy" id="1811193"/>
    <lineage>
        <taxon>Bacteria</taxon>
        <taxon>Bacillati</taxon>
        <taxon>Bacillota</taxon>
        <taxon>Bacilli</taxon>
        <taxon>Lactobacillales</taxon>
        <taxon>Streptococcaceae</taxon>
        <taxon>Streptococcus</taxon>
    </lineage>
</organism>
<evidence type="ECO:0000313" key="5">
    <source>
        <dbReference type="Proteomes" id="UP000077317"/>
    </source>
</evidence>
<dbReference type="PANTHER" id="PTHR22916:SF51">
    <property type="entry name" value="GLYCOSYLTRANSFERASE EPSH-RELATED"/>
    <property type="match status" value="1"/>
</dbReference>
<dbReference type="PANTHER" id="PTHR22916">
    <property type="entry name" value="GLYCOSYLTRANSFERASE"/>
    <property type="match status" value="1"/>
</dbReference>
<evidence type="ECO:0000313" key="4">
    <source>
        <dbReference type="EMBL" id="AND79461.1"/>
    </source>
</evidence>
<keyword evidence="1" id="KW-0328">Glycosyltransferase</keyword>
<dbReference type="OrthoDB" id="396512at2"/>
<dbReference type="KEGG" id="spat:A0O21_05180"/>
<dbReference type="AlphaFoldDB" id="A0A172Q7P2"/>
<dbReference type="InterPro" id="IPR001173">
    <property type="entry name" value="Glyco_trans_2-like"/>
</dbReference>
<evidence type="ECO:0000256" key="1">
    <source>
        <dbReference type="ARBA" id="ARBA00022676"/>
    </source>
</evidence>
<accession>A0A172Q7P2</accession>
<dbReference type="SUPFAM" id="SSF53448">
    <property type="entry name" value="Nucleotide-diphospho-sugar transferases"/>
    <property type="match status" value="1"/>
</dbReference>
<dbReference type="Proteomes" id="UP000077317">
    <property type="component" value="Chromosome"/>
</dbReference>
<gene>
    <name evidence="4" type="ORF">A0O21_05180</name>
</gene>
<dbReference type="RefSeq" id="WP_067062302.1">
    <property type="nucleotide sequence ID" value="NZ_CP014699.1"/>
</dbReference>
<dbReference type="InterPro" id="IPR029044">
    <property type="entry name" value="Nucleotide-diphossugar_trans"/>
</dbReference>
<name>A0A172Q7P2_9STRE</name>
<reference evidence="4 5" key="1">
    <citation type="journal article" date="2016" name="Int. J. Syst. Evol. Microbiol.">
        <title>Streptococcuspantholopis sp. nov., isolated from faeces of the Tibetan antelope (Pantholops hodgsonii).</title>
        <authorList>
            <person name="Bai X."/>
            <person name="Xiong Y."/>
            <person name="Lu S."/>
            <person name="Jin D."/>
            <person name="Lai X."/>
            <person name="Yang J."/>
            <person name="Niu L."/>
            <person name="Hu S."/>
            <person name="Meng X."/>
            <person name="Pu J."/>
            <person name="Ye C."/>
            <person name="Xu J."/>
        </authorList>
    </citation>
    <scope>NUCLEOTIDE SEQUENCE [LARGE SCALE GENOMIC DNA]</scope>
    <source>
        <strain evidence="4 5">TA 26</strain>
    </source>
</reference>
<evidence type="ECO:0000259" key="3">
    <source>
        <dbReference type="Pfam" id="PF00535"/>
    </source>
</evidence>
<dbReference type="CDD" id="cd00761">
    <property type="entry name" value="Glyco_tranf_GTA_type"/>
    <property type="match status" value="1"/>
</dbReference>
<evidence type="ECO:0000256" key="2">
    <source>
        <dbReference type="ARBA" id="ARBA00022679"/>
    </source>
</evidence>
<proteinExistence type="predicted"/>
<feature type="domain" description="Glycosyltransferase 2-like" evidence="3">
    <location>
        <begin position="6"/>
        <end position="167"/>
    </location>
</feature>